<protein>
    <submittedName>
        <fullName evidence="2">Uncharacterized protein</fullName>
    </submittedName>
</protein>
<sequence length="211" mass="24782">MYVGRQTRAGIYLSCLPFHILYTSLFFLLSLFLTLSLFRGISLSFIKSTFLLHPLFSQMIVLLLTIEDYSPPFSVFEISSLRCFLKLSHPLTICFPLFSVFRLPAFYPCHSLSTLSFFSSLSISPDFYAYFFHHLFKSFVFLHLKFLQCNCLTFSFSTHSFKFIPIFSLCISFYVLEANVKETLPHIFTRRSELPVFRHVLFLCFGWWLPQ</sequence>
<evidence type="ECO:0000256" key="1">
    <source>
        <dbReference type="SAM" id="Phobius"/>
    </source>
</evidence>
<accession>A0A812ALG7</accession>
<keyword evidence="1" id="KW-1133">Transmembrane helix</keyword>
<name>A0A812ALG7_ACAPH</name>
<keyword evidence="1" id="KW-0812">Transmembrane</keyword>
<keyword evidence="1" id="KW-0472">Membrane</keyword>
<proteinExistence type="predicted"/>
<dbReference type="AlphaFoldDB" id="A0A812ALG7"/>
<dbReference type="EMBL" id="CAHIKZ030000010">
    <property type="protein sequence ID" value="CAE1140207.1"/>
    <property type="molecule type" value="Genomic_DNA"/>
</dbReference>
<reference evidence="2" key="1">
    <citation type="submission" date="2021-01" db="EMBL/GenBank/DDBJ databases">
        <authorList>
            <person name="Li R."/>
            <person name="Bekaert M."/>
        </authorList>
    </citation>
    <scope>NUCLEOTIDE SEQUENCE</scope>
    <source>
        <strain evidence="2">Farmed</strain>
    </source>
</reference>
<evidence type="ECO:0000313" key="3">
    <source>
        <dbReference type="Proteomes" id="UP000597762"/>
    </source>
</evidence>
<gene>
    <name evidence="2" type="ORF">SPHA_523</name>
</gene>
<organism evidence="2 3">
    <name type="scientific">Acanthosepion pharaonis</name>
    <name type="common">Pharaoh cuttlefish</name>
    <name type="synonym">Sepia pharaonis</name>
    <dbReference type="NCBI Taxonomy" id="158019"/>
    <lineage>
        <taxon>Eukaryota</taxon>
        <taxon>Metazoa</taxon>
        <taxon>Spiralia</taxon>
        <taxon>Lophotrochozoa</taxon>
        <taxon>Mollusca</taxon>
        <taxon>Cephalopoda</taxon>
        <taxon>Coleoidea</taxon>
        <taxon>Decapodiformes</taxon>
        <taxon>Sepiida</taxon>
        <taxon>Sepiina</taxon>
        <taxon>Sepiidae</taxon>
        <taxon>Acanthosepion</taxon>
    </lineage>
</organism>
<evidence type="ECO:0000313" key="2">
    <source>
        <dbReference type="EMBL" id="CAE1140207.1"/>
    </source>
</evidence>
<comment type="caution">
    <text evidence="2">The sequence shown here is derived from an EMBL/GenBank/DDBJ whole genome shotgun (WGS) entry which is preliminary data.</text>
</comment>
<keyword evidence="3" id="KW-1185">Reference proteome</keyword>
<dbReference type="Proteomes" id="UP000597762">
    <property type="component" value="Unassembled WGS sequence"/>
</dbReference>
<feature type="transmembrane region" description="Helical" evidence="1">
    <location>
        <begin position="12"/>
        <end position="33"/>
    </location>
</feature>